<keyword evidence="6" id="KW-0067">ATP-binding</keyword>
<dbReference type="Gene3D" id="3.30.230.10">
    <property type="match status" value="1"/>
</dbReference>
<dbReference type="InterPro" id="IPR013750">
    <property type="entry name" value="GHMP_kinase_C_dom"/>
</dbReference>
<proteinExistence type="predicted"/>
<dbReference type="InterPro" id="IPR035102">
    <property type="entry name" value="Phosphomevalonate_kinase"/>
</dbReference>
<keyword evidence="10" id="KW-1185">Reference proteome</keyword>
<keyword evidence="3" id="KW-0808">Transferase</keyword>
<evidence type="ECO:0000256" key="5">
    <source>
        <dbReference type="ARBA" id="ARBA00022777"/>
    </source>
</evidence>
<dbReference type="UniPathway" id="UPA00057">
    <property type="reaction ID" value="UER00099"/>
</dbReference>
<dbReference type="PANTHER" id="PTHR31814:SF2">
    <property type="entry name" value="PHOSPHOMEVALONATE KINASE"/>
    <property type="match status" value="1"/>
</dbReference>
<dbReference type="PRINTS" id="PR00959">
    <property type="entry name" value="MEVGALKINASE"/>
</dbReference>
<comment type="caution">
    <text evidence="9">The sequence shown here is derived from an EMBL/GenBank/DDBJ whole genome shotgun (WGS) entry which is preliminary data.</text>
</comment>
<evidence type="ECO:0000256" key="2">
    <source>
        <dbReference type="ARBA" id="ARBA00012958"/>
    </source>
</evidence>
<evidence type="ECO:0000256" key="3">
    <source>
        <dbReference type="ARBA" id="ARBA00022679"/>
    </source>
</evidence>
<dbReference type="InterPro" id="IPR020568">
    <property type="entry name" value="Ribosomal_Su5_D2-typ_SF"/>
</dbReference>
<evidence type="ECO:0000256" key="6">
    <source>
        <dbReference type="ARBA" id="ARBA00022840"/>
    </source>
</evidence>
<reference evidence="9 10" key="1">
    <citation type="submission" date="2018-03" db="EMBL/GenBank/DDBJ databases">
        <title>Genomic Encyclopedia of Archaeal and Bacterial Type Strains, Phase II (KMG-II): from individual species to whole genera.</title>
        <authorList>
            <person name="Goeker M."/>
        </authorList>
    </citation>
    <scope>NUCLEOTIDE SEQUENCE [LARGE SCALE GENOMIC DNA]</scope>
    <source>
        <strain evidence="9 10">DSM 13175</strain>
    </source>
</reference>
<comment type="pathway">
    <text evidence="1">Isoprenoid biosynthesis; isopentenyl diphosphate biosynthesis via mevalonate pathway; isopentenyl diphosphate from (R)-mevalonate: step 2/3.</text>
</comment>
<evidence type="ECO:0000259" key="7">
    <source>
        <dbReference type="Pfam" id="PF00288"/>
    </source>
</evidence>
<accession>A0A2T0W9S9</accession>
<dbReference type="RefSeq" id="WP_106191414.1">
    <property type="nucleotide sequence ID" value="NZ_PVTO01000004.1"/>
</dbReference>
<dbReference type="EMBL" id="PVTO01000004">
    <property type="protein sequence ID" value="PRY83468.1"/>
    <property type="molecule type" value="Genomic_DNA"/>
</dbReference>
<dbReference type="SUPFAM" id="SSF55060">
    <property type="entry name" value="GHMP Kinase, C-terminal domain"/>
    <property type="match status" value="1"/>
</dbReference>
<protein>
    <recommendedName>
        <fullName evidence="2">phosphomevalonate kinase</fullName>
        <ecNumber evidence="2">2.7.4.2</ecNumber>
    </recommendedName>
</protein>
<dbReference type="SUPFAM" id="SSF54211">
    <property type="entry name" value="Ribosomal protein S5 domain 2-like"/>
    <property type="match status" value="1"/>
</dbReference>
<dbReference type="GO" id="GO:0005524">
    <property type="term" value="F:ATP binding"/>
    <property type="evidence" value="ECO:0007669"/>
    <property type="project" value="UniProtKB-KW"/>
</dbReference>
<dbReference type="Pfam" id="PF08544">
    <property type="entry name" value="GHMP_kinases_C"/>
    <property type="match status" value="1"/>
</dbReference>
<keyword evidence="5 9" id="KW-0418">Kinase</keyword>
<dbReference type="Gene3D" id="3.30.70.890">
    <property type="entry name" value="GHMP kinase, C-terminal domain"/>
    <property type="match status" value="1"/>
</dbReference>
<dbReference type="InterPro" id="IPR014721">
    <property type="entry name" value="Ribsml_uS5_D2-typ_fold_subgr"/>
</dbReference>
<dbReference type="InterPro" id="IPR005917">
    <property type="entry name" value="Pmev_kinase_bact"/>
</dbReference>
<evidence type="ECO:0000256" key="1">
    <source>
        <dbReference type="ARBA" id="ARBA00005017"/>
    </source>
</evidence>
<evidence type="ECO:0000256" key="4">
    <source>
        <dbReference type="ARBA" id="ARBA00022741"/>
    </source>
</evidence>
<dbReference type="AlphaFoldDB" id="A0A2T0W9S9"/>
<sequence length="356" mass="38748">MKKAHAKAPGKLYIAGEYAVVEPGHPSIIAAVDRFITVEVAPSENTFGSINSTVLSTGPIKWERKNNQILSQSSILKADIVFAAMVTAEAYLRSFIPSIPYYDITITSDMLSDKGLKYGLGSSGAVTVALIQALLDSFSVGYTPLLLYKLSAVAHLSLNSKGSFGDLAAASFSGLIAYSSFDKRSVQENLNLNPIKTVVEADWPHLSIEQLPRLNQVSLLVGWTGSPASTESLVSHVETDHDRLPYEVFLTESKKCVERLIIAIKQQKTSDIFKEITYNRQLLLKMSRFKQFELETPLLSTLCCIAETFHAAAKSSGAGGGDCGIALISEDVDRESLLLEWIEAGITPLPLTIHTH</sequence>
<dbReference type="NCBIfam" id="TIGR01220">
    <property type="entry name" value="Pmev_kin_Gr_pos"/>
    <property type="match status" value="1"/>
</dbReference>
<dbReference type="OrthoDB" id="1522677at2"/>
<evidence type="ECO:0000313" key="10">
    <source>
        <dbReference type="Proteomes" id="UP000238205"/>
    </source>
</evidence>
<dbReference type="Pfam" id="PF00288">
    <property type="entry name" value="GHMP_kinases_N"/>
    <property type="match status" value="1"/>
</dbReference>
<evidence type="ECO:0000313" key="9">
    <source>
        <dbReference type="EMBL" id="PRY83468.1"/>
    </source>
</evidence>
<dbReference type="PANTHER" id="PTHR31814">
    <property type="match status" value="1"/>
</dbReference>
<feature type="domain" description="GHMP kinase C-terminal" evidence="8">
    <location>
        <begin position="279"/>
        <end position="345"/>
    </location>
</feature>
<dbReference type="InterPro" id="IPR006204">
    <property type="entry name" value="GHMP_kinase_N_dom"/>
</dbReference>
<keyword evidence="4" id="KW-0547">Nucleotide-binding</keyword>
<feature type="domain" description="GHMP kinase N-terminal" evidence="7">
    <location>
        <begin position="96"/>
        <end position="174"/>
    </location>
</feature>
<dbReference type="Proteomes" id="UP000238205">
    <property type="component" value="Unassembled WGS sequence"/>
</dbReference>
<dbReference type="GO" id="GO:0019287">
    <property type="term" value="P:isopentenyl diphosphate biosynthetic process, mevalonate pathway"/>
    <property type="evidence" value="ECO:0007669"/>
    <property type="project" value="UniProtKB-UniPathway"/>
</dbReference>
<dbReference type="EC" id="2.7.4.2" evidence="2"/>
<evidence type="ECO:0000259" key="8">
    <source>
        <dbReference type="Pfam" id="PF08544"/>
    </source>
</evidence>
<name>A0A2T0W9S9_9LACT</name>
<dbReference type="GO" id="GO:0004631">
    <property type="term" value="F:phosphomevalonate kinase activity"/>
    <property type="evidence" value="ECO:0007669"/>
    <property type="project" value="UniProtKB-EC"/>
</dbReference>
<gene>
    <name evidence="9" type="ORF">CLV38_10474</name>
</gene>
<organism evidence="9 10">
    <name type="scientific">Alkalibacterium olivapovliticus</name>
    <dbReference type="NCBI Taxonomy" id="99907"/>
    <lineage>
        <taxon>Bacteria</taxon>
        <taxon>Bacillati</taxon>
        <taxon>Bacillota</taxon>
        <taxon>Bacilli</taxon>
        <taxon>Lactobacillales</taxon>
        <taxon>Carnobacteriaceae</taxon>
        <taxon>Alkalibacterium</taxon>
    </lineage>
</organism>
<dbReference type="InterPro" id="IPR036554">
    <property type="entry name" value="GHMP_kinase_C_sf"/>
</dbReference>